<organism evidence="2 3">
    <name type="scientific">Winogradskya consettensis</name>
    <dbReference type="NCBI Taxonomy" id="113560"/>
    <lineage>
        <taxon>Bacteria</taxon>
        <taxon>Bacillati</taxon>
        <taxon>Actinomycetota</taxon>
        <taxon>Actinomycetes</taxon>
        <taxon>Micromonosporales</taxon>
        <taxon>Micromonosporaceae</taxon>
        <taxon>Winogradskya</taxon>
    </lineage>
</organism>
<accession>A0A919SAL6</accession>
<dbReference type="EMBL" id="BOQP01000006">
    <property type="protein sequence ID" value="GIM68765.1"/>
    <property type="molecule type" value="Genomic_DNA"/>
</dbReference>
<gene>
    <name evidence="2" type="ORF">Aco04nite_12180</name>
</gene>
<dbReference type="InterPro" id="IPR018960">
    <property type="entry name" value="DUF1990"/>
</dbReference>
<dbReference type="AlphaFoldDB" id="A0A919SAL6"/>
<dbReference type="PANTHER" id="PTHR34202:SF1">
    <property type="entry name" value="UPF0548 PROTEIN"/>
    <property type="match status" value="1"/>
</dbReference>
<feature type="domain" description="DUF1990" evidence="1">
    <location>
        <begin position="2"/>
        <end position="113"/>
    </location>
</feature>
<reference evidence="2" key="1">
    <citation type="submission" date="2021-03" db="EMBL/GenBank/DDBJ databases">
        <title>Whole genome shotgun sequence of Actinoplanes consettensis NBRC 14913.</title>
        <authorList>
            <person name="Komaki H."/>
            <person name="Tamura T."/>
        </authorList>
    </citation>
    <scope>NUCLEOTIDE SEQUENCE</scope>
    <source>
        <strain evidence="2">NBRC 14913</strain>
    </source>
</reference>
<dbReference type="Pfam" id="PF09348">
    <property type="entry name" value="DUF1990"/>
    <property type="match status" value="1"/>
</dbReference>
<sequence length="116" mass="12826">MTWQMHRDAGLRVAAGADRAAPGVEVTLHLLVVRIPCRVVYVLDEPDRRGFAYGTLAGHPEQGEEAFEVYRTAEGAVRARIRAFSRPATLLTKVGGPVATMVQDYMTGRYLRALQK</sequence>
<protein>
    <recommendedName>
        <fullName evidence="1">DUF1990 domain-containing protein</fullName>
    </recommendedName>
</protein>
<proteinExistence type="predicted"/>
<dbReference type="PANTHER" id="PTHR34202">
    <property type="entry name" value="UPF0548 PROTEIN"/>
    <property type="match status" value="1"/>
</dbReference>
<evidence type="ECO:0000313" key="2">
    <source>
        <dbReference type="EMBL" id="GIM68765.1"/>
    </source>
</evidence>
<comment type="caution">
    <text evidence="2">The sequence shown here is derived from an EMBL/GenBank/DDBJ whole genome shotgun (WGS) entry which is preliminary data.</text>
</comment>
<evidence type="ECO:0000313" key="3">
    <source>
        <dbReference type="Proteomes" id="UP000680865"/>
    </source>
</evidence>
<evidence type="ECO:0000259" key="1">
    <source>
        <dbReference type="Pfam" id="PF09348"/>
    </source>
</evidence>
<keyword evidence="3" id="KW-1185">Reference proteome</keyword>
<name>A0A919SAL6_9ACTN</name>
<dbReference type="Proteomes" id="UP000680865">
    <property type="component" value="Unassembled WGS sequence"/>
</dbReference>